<gene>
    <name evidence="4" type="ORF">SAMN04487984_0534</name>
</gene>
<evidence type="ECO:0000313" key="5">
    <source>
        <dbReference type="Proteomes" id="UP000243884"/>
    </source>
</evidence>
<feature type="domain" description="CBS" evidence="3">
    <location>
        <begin position="80"/>
        <end position="139"/>
    </location>
</feature>
<dbReference type="InterPro" id="IPR036388">
    <property type="entry name" value="WH-like_DNA-bd_sf"/>
</dbReference>
<evidence type="ECO:0000313" key="4">
    <source>
        <dbReference type="EMBL" id="SMC33478.1"/>
    </source>
</evidence>
<keyword evidence="5" id="KW-1185">Reference proteome</keyword>
<dbReference type="InterPro" id="IPR046342">
    <property type="entry name" value="CBS_dom_sf"/>
</dbReference>
<feature type="domain" description="CBS" evidence="3">
    <location>
        <begin position="145"/>
        <end position="205"/>
    </location>
</feature>
<dbReference type="InterPro" id="IPR051257">
    <property type="entry name" value="Diverse_CBS-Domain"/>
</dbReference>
<dbReference type="InterPro" id="IPR036390">
    <property type="entry name" value="WH_DNA-bd_sf"/>
</dbReference>
<dbReference type="Pfam" id="PF00571">
    <property type="entry name" value="CBS"/>
    <property type="match status" value="2"/>
</dbReference>
<dbReference type="InterPro" id="IPR013196">
    <property type="entry name" value="HTH_11"/>
</dbReference>
<evidence type="ECO:0000256" key="1">
    <source>
        <dbReference type="ARBA" id="ARBA00023122"/>
    </source>
</evidence>
<evidence type="ECO:0000259" key="3">
    <source>
        <dbReference type="PROSITE" id="PS51371"/>
    </source>
</evidence>
<accession>A0A1W1YCJ9</accession>
<dbReference type="SUPFAM" id="SSF46785">
    <property type="entry name" value="Winged helix' DNA-binding domain"/>
    <property type="match status" value="1"/>
</dbReference>
<dbReference type="RefSeq" id="WP_084098249.1">
    <property type="nucleotide sequence ID" value="NZ_FWXK01000002.1"/>
</dbReference>
<organism evidence="4 5">
    <name type="scientific">Aerococcus suis</name>
    <dbReference type="NCBI Taxonomy" id="371602"/>
    <lineage>
        <taxon>Bacteria</taxon>
        <taxon>Bacillati</taxon>
        <taxon>Bacillota</taxon>
        <taxon>Bacilli</taxon>
        <taxon>Lactobacillales</taxon>
        <taxon>Aerococcaceae</taxon>
        <taxon>Aerococcus</taxon>
    </lineage>
</organism>
<dbReference type="Gene3D" id="1.10.10.10">
    <property type="entry name" value="Winged helix-like DNA-binding domain superfamily/Winged helix DNA-binding domain"/>
    <property type="match status" value="1"/>
</dbReference>
<dbReference type="InterPro" id="IPR000644">
    <property type="entry name" value="CBS_dom"/>
</dbReference>
<dbReference type="CDD" id="cd04617">
    <property type="entry name" value="CBS_pair_CcpN"/>
    <property type="match status" value="1"/>
</dbReference>
<sequence>MELSERQEQIIQIVKNNEPISGQHIAEKLALTKSTLRSDLAVLTMTGILEAKPKVGYYYSGLEAEPFTNQTLFETTVGEVMIPPVVVHQDLKIKDAITHLFMYDSGSLYVVDKETQELIGIISRKDLLRSAVIGNQGESPVAIIMTRMPNVYRTVRETSAFEAAQLLQLHQVDSLPVMKDKNSLEVIGKISKTNLLEFFIDTLKEQS</sequence>
<dbReference type="Proteomes" id="UP000243884">
    <property type="component" value="Unassembled WGS sequence"/>
</dbReference>
<dbReference type="PIRSF" id="PIRSF026546">
    <property type="entry name" value="UCP026546_CBS_YqzB"/>
    <property type="match status" value="1"/>
</dbReference>
<dbReference type="Gene3D" id="3.10.580.10">
    <property type="entry name" value="CBS-domain"/>
    <property type="match status" value="1"/>
</dbReference>
<reference evidence="5" key="1">
    <citation type="submission" date="2017-04" db="EMBL/GenBank/DDBJ databases">
        <authorList>
            <person name="Varghese N."/>
            <person name="Submissions S."/>
        </authorList>
    </citation>
    <scope>NUCLEOTIDE SEQUENCE [LARGE SCALE GENOMIC DNA]</scope>
    <source>
        <strain evidence="5">DSM 21500</strain>
    </source>
</reference>
<dbReference type="STRING" id="371602.SAMN04487984_0534"/>
<dbReference type="Pfam" id="PF08279">
    <property type="entry name" value="HTH_11"/>
    <property type="match status" value="1"/>
</dbReference>
<protein>
    <submittedName>
        <fullName evidence="4">CBS domain-containing protein</fullName>
    </submittedName>
</protein>
<dbReference type="SMART" id="SM00116">
    <property type="entry name" value="CBS"/>
    <property type="match status" value="2"/>
</dbReference>
<keyword evidence="1 2" id="KW-0129">CBS domain</keyword>
<dbReference type="OrthoDB" id="9793615at2"/>
<dbReference type="PANTHER" id="PTHR43080">
    <property type="entry name" value="CBS DOMAIN-CONTAINING PROTEIN CBSX3, MITOCHONDRIAL"/>
    <property type="match status" value="1"/>
</dbReference>
<dbReference type="AlphaFoldDB" id="A0A1W1YCJ9"/>
<proteinExistence type="predicted"/>
<dbReference type="SUPFAM" id="SSF54631">
    <property type="entry name" value="CBS-domain pair"/>
    <property type="match status" value="1"/>
</dbReference>
<dbReference type="EMBL" id="FWXK01000002">
    <property type="protein sequence ID" value="SMC33478.1"/>
    <property type="molecule type" value="Genomic_DNA"/>
</dbReference>
<evidence type="ECO:0000256" key="2">
    <source>
        <dbReference type="PROSITE-ProRule" id="PRU00703"/>
    </source>
</evidence>
<name>A0A1W1YCJ9_9LACT</name>
<dbReference type="PANTHER" id="PTHR43080:SF2">
    <property type="entry name" value="CBS DOMAIN-CONTAINING PROTEIN"/>
    <property type="match status" value="1"/>
</dbReference>
<dbReference type="InterPro" id="IPR016842">
    <property type="entry name" value="UCP026546_HTH-CBS"/>
</dbReference>
<dbReference type="PROSITE" id="PS51371">
    <property type="entry name" value="CBS"/>
    <property type="match status" value="2"/>
</dbReference>